<dbReference type="SUPFAM" id="SSF51735">
    <property type="entry name" value="NAD(P)-binding Rossmann-fold domains"/>
    <property type="match status" value="1"/>
</dbReference>
<dbReference type="Gene3D" id="3.40.50.720">
    <property type="entry name" value="NAD(P)-binding Rossmann-like Domain"/>
    <property type="match status" value="1"/>
</dbReference>
<reference evidence="5" key="1">
    <citation type="journal article" date="2019" name="Int. J. Syst. Evol. Microbiol.">
        <title>The Global Catalogue of Microorganisms (GCM) 10K type strain sequencing project: providing services to taxonomists for standard genome sequencing and annotation.</title>
        <authorList>
            <consortium name="The Broad Institute Genomics Platform"/>
            <consortium name="The Broad Institute Genome Sequencing Center for Infectious Disease"/>
            <person name="Wu L."/>
            <person name="Ma J."/>
        </authorList>
    </citation>
    <scope>NUCLEOTIDE SEQUENCE [LARGE SCALE GENOMIC DNA]</scope>
    <source>
        <strain evidence="5">CCUG 53252</strain>
    </source>
</reference>
<dbReference type="InterPro" id="IPR036291">
    <property type="entry name" value="NAD(P)-bd_dom_sf"/>
</dbReference>
<keyword evidence="3" id="KW-0560">Oxidoreductase</keyword>
<dbReference type="PRINTS" id="PR00081">
    <property type="entry name" value="GDHRDH"/>
</dbReference>
<evidence type="ECO:0000256" key="3">
    <source>
        <dbReference type="ARBA" id="ARBA00023002"/>
    </source>
</evidence>
<dbReference type="PANTHER" id="PTHR43391:SF14">
    <property type="entry name" value="DEHYDROGENASE_REDUCTASE SDR FAMILY PROTEIN 7-LIKE"/>
    <property type="match status" value="1"/>
</dbReference>
<comment type="similarity">
    <text evidence="1">Belongs to the short-chain dehydrogenases/reductases (SDR) family.</text>
</comment>
<organism evidence="4 5">
    <name type="scientific">Corynebacterium hansenii</name>
    <dbReference type="NCBI Taxonomy" id="394964"/>
    <lineage>
        <taxon>Bacteria</taxon>
        <taxon>Bacillati</taxon>
        <taxon>Actinomycetota</taxon>
        <taxon>Actinomycetes</taxon>
        <taxon>Mycobacteriales</taxon>
        <taxon>Corynebacteriaceae</taxon>
        <taxon>Corynebacterium</taxon>
    </lineage>
</organism>
<accession>A0ABV7ZSD7</accession>
<evidence type="ECO:0000313" key="4">
    <source>
        <dbReference type="EMBL" id="MFC3850132.1"/>
    </source>
</evidence>
<sequence>MRSIFITGAASGLGARTARKFADEGWAVFGADRDELPEDLRTRGVTGLVVDVTDDASVADAMDEVARLTGGSLDAVAAFAGALGIGALTDIPGDRMTAILDLNVTGQARVHRAALPLLMAARWEGRSPQVLVISSETGRQQAMPTNGLYAMSKHAVDAYGDALRRELALLGIGVTIIEPGPFRTNMTKGIRQAFIDATPEGSPFADLMAVAGESAARTDGEAADPALLADAVFDAAVAAKPPIRVKVAHHRGRALLDLLPPALGDKLIVGGLKRAIAKRARGR</sequence>
<keyword evidence="5" id="KW-1185">Reference proteome</keyword>
<keyword evidence="2" id="KW-0521">NADP</keyword>
<dbReference type="PANTHER" id="PTHR43391">
    <property type="entry name" value="RETINOL DEHYDROGENASE-RELATED"/>
    <property type="match status" value="1"/>
</dbReference>
<comment type="caution">
    <text evidence="4">The sequence shown here is derived from an EMBL/GenBank/DDBJ whole genome shotgun (WGS) entry which is preliminary data.</text>
</comment>
<name>A0ABV7ZSD7_9CORY</name>
<gene>
    <name evidence="4" type="ORF">ACFORJ_08125</name>
</gene>
<evidence type="ECO:0000256" key="2">
    <source>
        <dbReference type="ARBA" id="ARBA00022857"/>
    </source>
</evidence>
<evidence type="ECO:0000313" key="5">
    <source>
        <dbReference type="Proteomes" id="UP001595751"/>
    </source>
</evidence>
<dbReference type="Pfam" id="PF00106">
    <property type="entry name" value="adh_short"/>
    <property type="match status" value="1"/>
</dbReference>
<dbReference type="RefSeq" id="WP_290289607.1">
    <property type="nucleotide sequence ID" value="NZ_CP047211.1"/>
</dbReference>
<protein>
    <submittedName>
        <fullName evidence="4">SDR family NAD(P)-dependent oxidoreductase</fullName>
    </submittedName>
</protein>
<dbReference type="InterPro" id="IPR002347">
    <property type="entry name" value="SDR_fam"/>
</dbReference>
<dbReference type="EMBL" id="JBHRZN010000002">
    <property type="protein sequence ID" value="MFC3850132.1"/>
    <property type="molecule type" value="Genomic_DNA"/>
</dbReference>
<proteinExistence type="inferred from homology"/>
<dbReference type="Proteomes" id="UP001595751">
    <property type="component" value="Unassembled WGS sequence"/>
</dbReference>
<evidence type="ECO:0000256" key="1">
    <source>
        <dbReference type="ARBA" id="ARBA00006484"/>
    </source>
</evidence>